<accession>A0A167VYL6</accession>
<dbReference type="AlphaFoldDB" id="A0A167VYL6"/>
<evidence type="ECO:0000313" key="1">
    <source>
        <dbReference type="EMBL" id="KZP05507.1"/>
    </source>
</evidence>
<dbReference type="EMBL" id="KV417834">
    <property type="protein sequence ID" value="KZP05507.1"/>
    <property type="molecule type" value="Genomic_DNA"/>
</dbReference>
<reference evidence="1" key="1">
    <citation type="journal article" date="2016" name="Mol. Biol. Evol.">
        <title>Comparative Genomics of Early-Diverging Mushroom-Forming Fungi Provides Insights into the Origins of Lignocellulose Decay Capabilities.</title>
        <authorList>
            <person name="Nagy L.G."/>
            <person name="Riley R."/>
            <person name="Tritt A."/>
            <person name="Adam C."/>
            <person name="Daum C."/>
            <person name="Floudas D."/>
            <person name="Sun H."/>
            <person name="Yadav J.S."/>
            <person name="Pangilinan J."/>
            <person name="Larsson K.H."/>
            <person name="Matsuura K."/>
            <person name="Barry K."/>
            <person name="Labutti K."/>
            <person name="Kuo R."/>
            <person name="Ohm R.A."/>
            <person name="Bhattacharya S.S."/>
            <person name="Shirouzu T."/>
            <person name="Yoshinaga Y."/>
            <person name="Martin F.M."/>
            <person name="Grigoriev I.V."/>
            <person name="Hibbett D.S."/>
        </authorList>
    </citation>
    <scope>NUCLEOTIDE SEQUENCE [LARGE SCALE GENOMIC DNA]</scope>
    <source>
        <strain evidence="1">CBS 109695</strain>
    </source>
</reference>
<organism evidence="1">
    <name type="scientific">Athelia psychrophila</name>
    <dbReference type="NCBI Taxonomy" id="1759441"/>
    <lineage>
        <taxon>Eukaryota</taxon>
        <taxon>Fungi</taxon>
        <taxon>Dikarya</taxon>
        <taxon>Basidiomycota</taxon>
        <taxon>Agaricomycotina</taxon>
        <taxon>Agaricomycetes</taxon>
        <taxon>Agaricomycetidae</taxon>
        <taxon>Atheliales</taxon>
        <taxon>Atheliaceae</taxon>
        <taxon>Athelia</taxon>
    </lineage>
</organism>
<proteinExistence type="predicted"/>
<protein>
    <submittedName>
        <fullName evidence="1">Uncharacterized protein</fullName>
    </submittedName>
</protein>
<gene>
    <name evidence="1" type="ORF">FIBSPDRAFT_1054046</name>
</gene>
<dbReference type="OrthoDB" id="2576477at2759"/>
<name>A0A167VYL6_9AGAM</name>
<sequence>MIVLPLGAPLCFLDLLGGRAPRRGEPSIPPSQLEVVRTRPENDLPPPAALRVLPGPVPPRPLFTCPRAPTPADANVEAGAGTLEGSFYKNAYAIALDERRGGWLVVGFHGIAAEGVQNLAIVQLC</sequence>